<comment type="caution">
    <text evidence="1">The sequence shown here is derived from an EMBL/GenBank/DDBJ whole genome shotgun (WGS) entry which is preliminary data.</text>
</comment>
<name>A0A5J4S893_9ZZZZ</name>
<evidence type="ECO:0000313" key="1">
    <source>
        <dbReference type="EMBL" id="KAA6341523.1"/>
    </source>
</evidence>
<accession>A0A5J4S893</accession>
<dbReference type="EMBL" id="SNRY01000382">
    <property type="protein sequence ID" value="KAA6341523.1"/>
    <property type="molecule type" value="Genomic_DNA"/>
</dbReference>
<proteinExistence type="predicted"/>
<gene>
    <name evidence="1" type="ORF">EZS27_010669</name>
</gene>
<protein>
    <submittedName>
        <fullName evidence="1">Uncharacterized protein</fullName>
    </submittedName>
</protein>
<sequence length="38" mass="4413">MLIIITCNKNHSYFVWLSYKTKKGVAVVAKTVAIYVFY</sequence>
<reference evidence="1" key="1">
    <citation type="submission" date="2019-03" db="EMBL/GenBank/DDBJ databases">
        <title>Single cell metagenomics reveals metabolic interactions within the superorganism composed of flagellate Streblomastix strix and complex community of Bacteroidetes bacteria on its surface.</title>
        <authorList>
            <person name="Treitli S.C."/>
            <person name="Kolisko M."/>
            <person name="Husnik F."/>
            <person name="Keeling P."/>
            <person name="Hampl V."/>
        </authorList>
    </citation>
    <scope>NUCLEOTIDE SEQUENCE</scope>
    <source>
        <strain evidence="1">STM</strain>
    </source>
</reference>
<organism evidence="1">
    <name type="scientific">termite gut metagenome</name>
    <dbReference type="NCBI Taxonomy" id="433724"/>
    <lineage>
        <taxon>unclassified sequences</taxon>
        <taxon>metagenomes</taxon>
        <taxon>organismal metagenomes</taxon>
    </lineage>
</organism>
<dbReference type="AlphaFoldDB" id="A0A5J4S893"/>